<dbReference type="AlphaFoldDB" id="A0A2P5CQM6"/>
<keyword evidence="2 3" id="KW-0808">Transferase</keyword>
<dbReference type="InterPro" id="IPR023213">
    <property type="entry name" value="CAT-like_dom_sf"/>
</dbReference>
<dbReference type="PANTHER" id="PTHR31147">
    <property type="entry name" value="ACYL TRANSFERASE 4"/>
    <property type="match status" value="1"/>
</dbReference>
<dbReference type="Proteomes" id="UP000237105">
    <property type="component" value="Unassembled WGS sequence"/>
</dbReference>
<gene>
    <name evidence="3" type="ORF">PanWU01x14_132320</name>
</gene>
<dbReference type="PANTHER" id="PTHR31147:SF66">
    <property type="entry name" value="OS05G0315700 PROTEIN"/>
    <property type="match status" value="1"/>
</dbReference>
<dbReference type="InterPro" id="IPR050898">
    <property type="entry name" value="Plant_acyltransferase"/>
</dbReference>
<evidence type="ECO:0000313" key="3">
    <source>
        <dbReference type="EMBL" id="PON63322.1"/>
    </source>
</evidence>
<evidence type="ECO:0000256" key="1">
    <source>
        <dbReference type="ARBA" id="ARBA00009861"/>
    </source>
</evidence>
<protein>
    <submittedName>
        <fullName evidence="3">Transferase</fullName>
    </submittedName>
</protein>
<dbReference type="OrthoDB" id="1483986at2759"/>
<dbReference type="GO" id="GO:0009836">
    <property type="term" value="P:fruit ripening, climacteric"/>
    <property type="evidence" value="ECO:0007669"/>
    <property type="project" value="UniProtKB-ARBA"/>
</dbReference>
<proteinExistence type="inferred from homology"/>
<comment type="caution">
    <text evidence="3">The sequence shown here is derived from an EMBL/GenBank/DDBJ whole genome shotgun (WGS) entry which is preliminary data.</text>
</comment>
<reference evidence="4" key="1">
    <citation type="submission" date="2016-06" db="EMBL/GenBank/DDBJ databases">
        <title>Parallel loss of symbiosis genes in relatives of nitrogen-fixing non-legume Parasponia.</title>
        <authorList>
            <person name="Van Velzen R."/>
            <person name="Holmer R."/>
            <person name="Bu F."/>
            <person name="Rutten L."/>
            <person name="Van Zeijl A."/>
            <person name="Liu W."/>
            <person name="Santuari L."/>
            <person name="Cao Q."/>
            <person name="Sharma T."/>
            <person name="Shen D."/>
            <person name="Roswanjaya Y."/>
            <person name="Wardhani T."/>
            <person name="Kalhor M.S."/>
            <person name="Jansen J."/>
            <person name="Van den Hoogen J."/>
            <person name="Gungor B."/>
            <person name="Hartog M."/>
            <person name="Hontelez J."/>
            <person name="Verver J."/>
            <person name="Yang W.-C."/>
            <person name="Schijlen E."/>
            <person name="Repin R."/>
            <person name="Schilthuizen M."/>
            <person name="Schranz E."/>
            <person name="Heidstra R."/>
            <person name="Miyata K."/>
            <person name="Fedorova E."/>
            <person name="Kohlen W."/>
            <person name="Bisseling T."/>
            <person name="Smit S."/>
            <person name="Geurts R."/>
        </authorList>
    </citation>
    <scope>NUCLEOTIDE SEQUENCE [LARGE SCALE GENOMIC DNA]</scope>
    <source>
        <strain evidence="4">cv. WU1-14</strain>
    </source>
</reference>
<dbReference type="STRING" id="3476.A0A2P5CQM6"/>
<dbReference type="Pfam" id="PF02458">
    <property type="entry name" value="Transferase"/>
    <property type="match status" value="1"/>
</dbReference>
<accession>A0A2P5CQM6</accession>
<dbReference type="GO" id="GO:0016740">
    <property type="term" value="F:transferase activity"/>
    <property type="evidence" value="ECO:0007669"/>
    <property type="project" value="UniProtKB-KW"/>
</dbReference>
<evidence type="ECO:0000313" key="4">
    <source>
        <dbReference type="Proteomes" id="UP000237105"/>
    </source>
</evidence>
<comment type="similarity">
    <text evidence="1">Belongs to the plant acyltransferase family.</text>
</comment>
<evidence type="ECO:0000256" key="2">
    <source>
        <dbReference type="ARBA" id="ARBA00022679"/>
    </source>
</evidence>
<organism evidence="3 4">
    <name type="scientific">Parasponia andersonii</name>
    <name type="common">Sponia andersonii</name>
    <dbReference type="NCBI Taxonomy" id="3476"/>
    <lineage>
        <taxon>Eukaryota</taxon>
        <taxon>Viridiplantae</taxon>
        <taxon>Streptophyta</taxon>
        <taxon>Embryophyta</taxon>
        <taxon>Tracheophyta</taxon>
        <taxon>Spermatophyta</taxon>
        <taxon>Magnoliopsida</taxon>
        <taxon>eudicotyledons</taxon>
        <taxon>Gunneridae</taxon>
        <taxon>Pentapetalae</taxon>
        <taxon>rosids</taxon>
        <taxon>fabids</taxon>
        <taxon>Rosales</taxon>
        <taxon>Cannabaceae</taxon>
        <taxon>Parasponia</taxon>
    </lineage>
</organism>
<dbReference type="EMBL" id="JXTB01000105">
    <property type="protein sequence ID" value="PON63322.1"/>
    <property type="molecule type" value="Genomic_DNA"/>
</dbReference>
<dbReference type="Gene3D" id="3.30.559.10">
    <property type="entry name" value="Chloramphenicol acetyltransferase-like domain"/>
    <property type="match status" value="2"/>
</dbReference>
<name>A0A2P5CQM6_PARAD</name>
<keyword evidence="4" id="KW-1185">Reference proteome</keyword>
<sequence>MESTRSLIQVNRCEPELVPPAKPTPRELKPLSDIDDQEGLRFQIPLIFFYKNNSPSIMEGHEPIRVIKDALSRALVYYYPLAGRLKECHNRKLMVDCSGQGVLFIEATADIRFDQLGDAIQPPCPFLDELLYNVRGSDGVLGCPLLLIQVTRLKCGGFVLALRLNHTMCDAFGLVQFLNAVAEMARGARGPSIPPVWQREIFNARNPPRITCQHHEFQEVAVLETPNSKASDMILDPNDNVQRSFFLGSSQIRALQKHLPPHLSKNCSPFDLITACLWKCRTLALNLNPDDVVRLSCLTSIRGKKNDNGNLRLPLGYYGNAFAYPAAVSKAGVLRESSLGHAVELVKKAKAEMNEEYMKSIADLMVIRGRPRFTEPGNFMVSDTTRAGFGEIDFGWGLPEYGGPAMAISLISFYVSYENAGDKGVVVPICLPTVLAMKRFQLELKRMTQEPIKISSSL</sequence>